<dbReference type="Proteomes" id="UP001597287">
    <property type="component" value="Unassembled WGS sequence"/>
</dbReference>
<protein>
    <submittedName>
        <fullName evidence="1">Uncharacterized protein</fullName>
    </submittedName>
</protein>
<dbReference type="RefSeq" id="WP_380105226.1">
    <property type="nucleotide sequence ID" value="NZ_JBHSIH010000001.1"/>
</dbReference>
<accession>A0ABW5EJ38</accession>
<gene>
    <name evidence="1" type="ORF">ACFSPV_05520</name>
</gene>
<organism evidence="1 2">
    <name type="scientific">Delftia deserti</name>
    <dbReference type="NCBI Taxonomy" id="1651218"/>
    <lineage>
        <taxon>Bacteria</taxon>
        <taxon>Pseudomonadati</taxon>
        <taxon>Pseudomonadota</taxon>
        <taxon>Betaproteobacteria</taxon>
        <taxon>Burkholderiales</taxon>
        <taxon>Comamonadaceae</taxon>
        <taxon>Delftia</taxon>
    </lineage>
</organism>
<reference evidence="2" key="1">
    <citation type="journal article" date="2019" name="Int. J. Syst. Evol. Microbiol.">
        <title>The Global Catalogue of Microorganisms (GCM) 10K type strain sequencing project: providing services to taxonomists for standard genome sequencing and annotation.</title>
        <authorList>
            <consortium name="The Broad Institute Genomics Platform"/>
            <consortium name="The Broad Institute Genome Sequencing Center for Infectious Disease"/>
            <person name="Wu L."/>
            <person name="Ma J."/>
        </authorList>
    </citation>
    <scope>NUCLEOTIDE SEQUENCE [LARGE SCALE GENOMIC DNA]</scope>
    <source>
        <strain evidence="2">CCUG 62793</strain>
    </source>
</reference>
<dbReference type="EMBL" id="JBHUIG010000004">
    <property type="protein sequence ID" value="MFD2318152.1"/>
    <property type="molecule type" value="Genomic_DNA"/>
</dbReference>
<keyword evidence="2" id="KW-1185">Reference proteome</keyword>
<comment type="caution">
    <text evidence="1">The sequence shown here is derived from an EMBL/GenBank/DDBJ whole genome shotgun (WGS) entry which is preliminary data.</text>
</comment>
<evidence type="ECO:0000313" key="2">
    <source>
        <dbReference type="Proteomes" id="UP001597287"/>
    </source>
</evidence>
<sequence>MVFSWSCQGILATNMGGNWEKWGRAGTSSASHNKTMKPTRFLLLAALLGPPALAADLTVIEMHAASGNDRPYSLDGQQLSLVQLKNALSRKLTAAPDAKSTARIAVLVDPDVKVGALSELRGLVMKVGFGMPRYFMTTRVNDKLSEIQVNYSPVFPRSGLEAVMSSGQPAAGPSLTTPAPPR</sequence>
<name>A0ABW5EJ38_9BURK</name>
<evidence type="ECO:0000313" key="1">
    <source>
        <dbReference type="EMBL" id="MFD2318152.1"/>
    </source>
</evidence>
<proteinExistence type="predicted"/>